<dbReference type="InterPro" id="IPR011010">
    <property type="entry name" value="DNA_brk_join_enz"/>
</dbReference>
<dbReference type="GO" id="GO:0006310">
    <property type="term" value="P:DNA recombination"/>
    <property type="evidence" value="ECO:0007669"/>
    <property type="project" value="UniProtKB-KW"/>
</dbReference>
<name>A0A8S3SDH0_MYTED</name>
<dbReference type="GO" id="GO:0015074">
    <property type="term" value="P:DNA integration"/>
    <property type="evidence" value="ECO:0007669"/>
    <property type="project" value="InterPro"/>
</dbReference>
<organism evidence="2 3">
    <name type="scientific">Mytilus edulis</name>
    <name type="common">Blue mussel</name>
    <dbReference type="NCBI Taxonomy" id="6550"/>
    <lineage>
        <taxon>Eukaryota</taxon>
        <taxon>Metazoa</taxon>
        <taxon>Spiralia</taxon>
        <taxon>Lophotrochozoa</taxon>
        <taxon>Mollusca</taxon>
        <taxon>Bivalvia</taxon>
        <taxon>Autobranchia</taxon>
        <taxon>Pteriomorphia</taxon>
        <taxon>Mytilida</taxon>
        <taxon>Mytiloidea</taxon>
        <taxon>Mytilidae</taxon>
        <taxon>Mytilinae</taxon>
        <taxon>Mytilus</taxon>
    </lineage>
</organism>
<comment type="caution">
    <text evidence="2">The sequence shown here is derived from an EMBL/GenBank/DDBJ whole genome shotgun (WGS) entry which is preliminary data.</text>
</comment>
<dbReference type="PANTHER" id="PTHR34605:SF5">
    <property type="entry name" value="INTEGRASE_RECOMBINASE XERD HOMOLOG"/>
    <property type="match status" value="1"/>
</dbReference>
<protein>
    <submittedName>
        <fullName evidence="2">Uncharacterized protein</fullName>
    </submittedName>
</protein>
<proteinExistence type="predicted"/>
<gene>
    <name evidence="2" type="ORF">MEDL_32059</name>
</gene>
<dbReference type="InterPro" id="IPR013762">
    <property type="entry name" value="Integrase-like_cat_sf"/>
</dbReference>
<dbReference type="GO" id="GO:0003677">
    <property type="term" value="F:DNA binding"/>
    <property type="evidence" value="ECO:0007669"/>
    <property type="project" value="InterPro"/>
</dbReference>
<evidence type="ECO:0000313" key="2">
    <source>
        <dbReference type="EMBL" id="CAG2218514.1"/>
    </source>
</evidence>
<dbReference type="PANTHER" id="PTHR34605">
    <property type="entry name" value="PHAGE_INTEGRASE DOMAIN-CONTAINING PROTEIN"/>
    <property type="match status" value="1"/>
</dbReference>
<dbReference type="EMBL" id="CAJPWZ010001599">
    <property type="protein sequence ID" value="CAG2218514.1"/>
    <property type="molecule type" value="Genomic_DNA"/>
</dbReference>
<evidence type="ECO:0000313" key="3">
    <source>
        <dbReference type="Proteomes" id="UP000683360"/>
    </source>
</evidence>
<dbReference type="InterPro" id="IPR052925">
    <property type="entry name" value="Phage_Integrase-like_Recomb"/>
</dbReference>
<evidence type="ECO:0000256" key="1">
    <source>
        <dbReference type="ARBA" id="ARBA00023172"/>
    </source>
</evidence>
<reference evidence="2" key="1">
    <citation type="submission" date="2021-03" db="EMBL/GenBank/DDBJ databases">
        <authorList>
            <person name="Bekaert M."/>
        </authorList>
    </citation>
    <scope>NUCLEOTIDE SEQUENCE</scope>
</reference>
<dbReference type="Gene3D" id="1.10.443.10">
    <property type="entry name" value="Intergrase catalytic core"/>
    <property type="match status" value="1"/>
</dbReference>
<dbReference type="Proteomes" id="UP000683360">
    <property type="component" value="Unassembled WGS sequence"/>
</dbReference>
<sequence length="246" mass="28020">MEIIVSCKSDKEKNGRLTLLKKISYYYELYDWKALLQFYAAWIRRVESGQNKWSDDTADIETPLLASSVRSRQNRTDIANFLEYGFPLSCEGSCSGLSEEKNHAGARSHPDDMRKYLKKECTYAGCDVQEKAFDAYAILGEVLDNCGLEESVEKAAPPSTSMVFLGILFDTKRLRDILEMCGLNSSKFSSHSFRRGGATWAFHSKVPSELIQFHGDWRSDAYKVYLEFDLHDKLSISRAMADEILN</sequence>
<accession>A0A8S3SDH0</accession>
<dbReference type="AlphaFoldDB" id="A0A8S3SDH0"/>
<dbReference type="SUPFAM" id="SSF56349">
    <property type="entry name" value="DNA breaking-rejoining enzymes"/>
    <property type="match status" value="1"/>
</dbReference>
<keyword evidence="3" id="KW-1185">Reference proteome</keyword>
<dbReference type="OrthoDB" id="5951204at2759"/>
<keyword evidence="1" id="KW-0233">DNA recombination</keyword>